<organism evidence="2 3">
    <name type="scientific">Mytilus coruscus</name>
    <name type="common">Sea mussel</name>
    <dbReference type="NCBI Taxonomy" id="42192"/>
    <lineage>
        <taxon>Eukaryota</taxon>
        <taxon>Metazoa</taxon>
        <taxon>Spiralia</taxon>
        <taxon>Lophotrochozoa</taxon>
        <taxon>Mollusca</taxon>
        <taxon>Bivalvia</taxon>
        <taxon>Autobranchia</taxon>
        <taxon>Pteriomorphia</taxon>
        <taxon>Mytilida</taxon>
        <taxon>Mytiloidea</taxon>
        <taxon>Mytilidae</taxon>
        <taxon>Mytilinae</taxon>
        <taxon>Mytilus</taxon>
    </lineage>
</organism>
<gene>
    <name evidence="2" type="ORF">MCOR_32846</name>
</gene>
<dbReference type="OrthoDB" id="6177472at2759"/>
<feature type="region of interest" description="Disordered" evidence="1">
    <location>
        <begin position="26"/>
        <end position="65"/>
    </location>
</feature>
<proteinExistence type="predicted"/>
<reference evidence="2 3" key="1">
    <citation type="submission" date="2020-06" db="EMBL/GenBank/DDBJ databases">
        <authorList>
            <person name="Li R."/>
            <person name="Bekaert M."/>
        </authorList>
    </citation>
    <scope>NUCLEOTIDE SEQUENCE [LARGE SCALE GENOMIC DNA]</scope>
    <source>
        <strain evidence="3">wild</strain>
    </source>
</reference>
<sequence length="220" mass="23995">MPKQRARSKRRAALSDLTERDLVIDPEVLTETANPPRGRKRVRNNGPNTSTAPVMTSASTTAQPTADEKAAAMIAQLRGAGLHLTDSSGVRVSDDKLSSVCGIHFSATQEAVCSTDYQTERQNTLPSSSTNAVHYSLVPHVTSDQSVAGYFTANSPTTQEDQSLVEYLEFFGRYKNQYKIYTYRHSTGTSNEIPFPSGIQPPPLGKVVGSIFGQVKQTER</sequence>
<keyword evidence="3" id="KW-1185">Reference proteome</keyword>
<dbReference type="EMBL" id="CACVKT020005897">
    <property type="protein sequence ID" value="CAC5398478.1"/>
    <property type="molecule type" value="Genomic_DNA"/>
</dbReference>
<evidence type="ECO:0000313" key="3">
    <source>
        <dbReference type="Proteomes" id="UP000507470"/>
    </source>
</evidence>
<name>A0A6J8CPQ7_MYTCO</name>
<feature type="compositionally biased region" description="Polar residues" evidence="1">
    <location>
        <begin position="45"/>
        <end position="64"/>
    </location>
</feature>
<dbReference type="AlphaFoldDB" id="A0A6J8CPQ7"/>
<accession>A0A6J8CPQ7</accession>
<protein>
    <submittedName>
        <fullName evidence="2">Uncharacterized protein</fullName>
    </submittedName>
</protein>
<dbReference type="Proteomes" id="UP000507470">
    <property type="component" value="Unassembled WGS sequence"/>
</dbReference>
<evidence type="ECO:0000256" key="1">
    <source>
        <dbReference type="SAM" id="MobiDB-lite"/>
    </source>
</evidence>
<evidence type="ECO:0000313" key="2">
    <source>
        <dbReference type="EMBL" id="CAC5398478.1"/>
    </source>
</evidence>